<dbReference type="InterPro" id="IPR029052">
    <property type="entry name" value="Metallo-depent_PP-like"/>
</dbReference>
<keyword evidence="3" id="KW-1185">Reference proteome</keyword>
<dbReference type="PANTHER" id="PTHR31302:SF20">
    <property type="entry name" value="CONSERVED PROTEIN"/>
    <property type="match status" value="1"/>
</dbReference>
<evidence type="ECO:0000313" key="2">
    <source>
        <dbReference type="EMBL" id="PRZ43075.1"/>
    </source>
</evidence>
<dbReference type="Proteomes" id="UP000237752">
    <property type="component" value="Unassembled WGS sequence"/>
</dbReference>
<dbReference type="AlphaFoldDB" id="A0A2T1A395"/>
<accession>A0A2T1A395</accession>
<proteinExistence type="predicted"/>
<dbReference type="SUPFAM" id="SSF56300">
    <property type="entry name" value="Metallo-dependent phosphatases"/>
    <property type="match status" value="1"/>
</dbReference>
<dbReference type="PANTHER" id="PTHR31302">
    <property type="entry name" value="TRANSMEMBRANE PROTEIN WITH METALLOPHOSPHOESTERASE DOMAIN-RELATED"/>
    <property type="match status" value="1"/>
</dbReference>
<keyword evidence="2" id="KW-0378">Hydrolase</keyword>
<dbReference type="Pfam" id="PF00149">
    <property type="entry name" value="Metallophos"/>
    <property type="match status" value="1"/>
</dbReference>
<dbReference type="RefSeq" id="WP_106348050.1">
    <property type="nucleotide sequence ID" value="NZ_PVUE01000003.1"/>
</dbReference>
<dbReference type="InterPro" id="IPR004843">
    <property type="entry name" value="Calcineurin-like_PHP"/>
</dbReference>
<gene>
    <name evidence="2" type="ORF">CLV47_103132</name>
</gene>
<reference evidence="2 3" key="1">
    <citation type="submission" date="2018-03" db="EMBL/GenBank/DDBJ databases">
        <title>Genomic Encyclopedia of Archaeal and Bacterial Type Strains, Phase II (KMG-II): from individual species to whole genera.</title>
        <authorList>
            <person name="Goeker M."/>
        </authorList>
    </citation>
    <scope>NUCLEOTIDE SEQUENCE [LARGE SCALE GENOMIC DNA]</scope>
    <source>
        <strain evidence="2 3">DSM 100065</strain>
    </source>
</reference>
<comment type="caution">
    <text evidence="2">The sequence shown here is derived from an EMBL/GenBank/DDBJ whole genome shotgun (WGS) entry which is preliminary data.</text>
</comment>
<dbReference type="GO" id="GO:0008758">
    <property type="term" value="F:UDP-2,3-diacylglucosamine hydrolase activity"/>
    <property type="evidence" value="ECO:0007669"/>
    <property type="project" value="TreeGrafter"/>
</dbReference>
<name>A0A2T1A395_9ACTN</name>
<organism evidence="2 3">
    <name type="scientific">Antricoccus suffuscus</name>
    <dbReference type="NCBI Taxonomy" id="1629062"/>
    <lineage>
        <taxon>Bacteria</taxon>
        <taxon>Bacillati</taxon>
        <taxon>Actinomycetota</taxon>
        <taxon>Actinomycetes</taxon>
        <taxon>Geodermatophilales</taxon>
        <taxon>Antricoccaceae</taxon>
        <taxon>Antricoccus</taxon>
    </lineage>
</organism>
<protein>
    <submittedName>
        <fullName evidence="2">Putative MPP superfamily phosphohydrolase</fullName>
    </submittedName>
</protein>
<evidence type="ECO:0000259" key="1">
    <source>
        <dbReference type="Pfam" id="PF00149"/>
    </source>
</evidence>
<dbReference type="GO" id="GO:0016020">
    <property type="term" value="C:membrane"/>
    <property type="evidence" value="ECO:0007669"/>
    <property type="project" value="GOC"/>
</dbReference>
<feature type="domain" description="Calcineurin-like phosphoesterase" evidence="1">
    <location>
        <begin position="48"/>
        <end position="232"/>
    </location>
</feature>
<evidence type="ECO:0000313" key="3">
    <source>
        <dbReference type="Proteomes" id="UP000237752"/>
    </source>
</evidence>
<dbReference type="EMBL" id="PVUE01000003">
    <property type="protein sequence ID" value="PRZ43075.1"/>
    <property type="molecule type" value="Genomic_DNA"/>
</dbReference>
<dbReference type="InterPro" id="IPR051158">
    <property type="entry name" value="Metallophosphoesterase_sf"/>
</dbReference>
<sequence>MTRSLLRAFGALTGIGAATLGYATLIERNWFTLRRFDVPVLAPGSAPLRVLHLSDLHITADQRKKVEWVRALASLEPDLVVSTGDNLAGIDAIPNVLRAHEPLLQFPGVFVWGNNDHHAPVPKSPLRYFIPDKTKKMRGPRIDLAPLAAGFESGGWVQLNNATGSLDVDGRKVYFGGVDDPHLKRDRYVKIAGPADASADLRIGVLHSPEPRLLNQYVDDGYDLLLAGHTHGGQLRVPFYGAIVTNCGIDRARARGLSTWTSPGGNVSPLHVSAGLGTSPYAPARFCCRPEATLLNLRPR</sequence>
<dbReference type="OrthoDB" id="9780884at2"/>
<dbReference type="GO" id="GO:0009245">
    <property type="term" value="P:lipid A biosynthetic process"/>
    <property type="evidence" value="ECO:0007669"/>
    <property type="project" value="TreeGrafter"/>
</dbReference>
<dbReference type="Gene3D" id="3.60.21.10">
    <property type="match status" value="1"/>
</dbReference>